<keyword evidence="4" id="KW-0732">Signal</keyword>
<name>A0ABS1LJM5_9MICO</name>
<sequence length="253" mass="25246">MRTTRITTIAAAAALVGLPLAVGPASADDHGGSELTAELTQLNDSGASGTAWAKVDGTQVEVKVETTGLLDGAPHAQHIHIGGQGVCPSNDQEGSGFEGALQTTDAADQYGGVAVSLTMEPGETGPDAALDVDNFPTGASNTYSRTITVSDEVAQQIADGDGVVVVHGVDHDGSGAYDGDTKSDLDPSLPSEATDPAACGELDVAQMAMPEGGVETGGADTSGVEYPAVLGLGGLAMALGAFGLIATRRRATR</sequence>
<dbReference type="Gene3D" id="2.60.40.200">
    <property type="entry name" value="Superoxide dismutase, copper/zinc binding domain"/>
    <property type="match status" value="1"/>
</dbReference>
<keyword evidence="3" id="KW-0472">Membrane</keyword>
<evidence type="ECO:0000256" key="4">
    <source>
        <dbReference type="SAM" id="SignalP"/>
    </source>
</evidence>
<dbReference type="RefSeq" id="WP_201846324.1">
    <property type="nucleotide sequence ID" value="NZ_JABBYC010000011.1"/>
</dbReference>
<evidence type="ECO:0000313" key="7">
    <source>
        <dbReference type="Proteomes" id="UP000675409"/>
    </source>
</evidence>
<comment type="caution">
    <text evidence="6">The sequence shown here is derived from an EMBL/GenBank/DDBJ whole genome shotgun (WGS) entry which is preliminary data.</text>
</comment>
<proteinExistence type="inferred from homology"/>
<feature type="transmembrane region" description="Helical" evidence="3">
    <location>
        <begin position="226"/>
        <end position="247"/>
    </location>
</feature>
<evidence type="ECO:0000259" key="5">
    <source>
        <dbReference type="Pfam" id="PF07452"/>
    </source>
</evidence>
<evidence type="ECO:0000256" key="3">
    <source>
        <dbReference type="SAM" id="Phobius"/>
    </source>
</evidence>
<protein>
    <submittedName>
        <fullName evidence="6">CHRD domain-containing protein</fullName>
    </submittedName>
</protein>
<dbReference type="EMBL" id="JABBYC010000011">
    <property type="protein sequence ID" value="MBL0886411.1"/>
    <property type="molecule type" value="Genomic_DNA"/>
</dbReference>
<feature type="domain" description="CHRD" evidence="5">
    <location>
        <begin position="38"/>
        <end position="173"/>
    </location>
</feature>
<comment type="similarity">
    <text evidence="1">Belongs to the Cu-Zn superoxide dismutase family.</text>
</comment>
<keyword evidence="3" id="KW-1133">Transmembrane helix</keyword>
<evidence type="ECO:0000313" key="6">
    <source>
        <dbReference type="EMBL" id="MBL0886411.1"/>
    </source>
</evidence>
<gene>
    <name evidence="6" type="ORF">HGK34_09035</name>
</gene>
<evidence type="ECO:0000256" key="1">
    <source>
        <dbReference type="ARBA" id="ARBA00010457"/>
    </source>
</evidence>
<feature type="compositionally biased region" description="Basic and acidic residues" evidence="2">
    <location>
        <begin position="172"/>
        <end position="185"/>
    </location>
</feature>
<feature type="chain" id="PRO_5046782048" evidence="4">
    <location>
        <begin position="28"/>
        <end position="253"/>
    </location>
</feature>
<reference evidence="6 7" key="1">
    <citation type="journal article" date="2021" name="Arch. Microbiol.">
        <title>Myceligenerans indicum sp. nov., an actinobacterium isolated from mangrove sediment of Sundarbans, India.</title>
        <authorList>
            <person name="Asha K."/>
            <person name="Bhadury P."/>
        </authorList>
    </citation>
    <scope>NUCLEOTIDE SEQUENCE [LARGE SCALE GENOMIC DNA]</scope>
    <source>
        <strain evidence="6 7">I2</strain>
    </source>
</reference>
<evidence type="ECO:0000256" key="2">
    <source>
        <dbReference type="SAM" id="MobiDB-lite"/>
    </source>
</evidence>
<dbReference type="Pfam" id="PF07452">
    <property type="entry name" value="CHRD"/>
    <property type="match status" value="1"/>
</dbReference>
<organism evidence="6 7">
    <name type="scientific">Myceligenerans indicum</name>
    <dbReference type="NCBI Taxonomy" id="2593663"/>
    <lineage>
        <taxon>Bacteria</taxon>
        <taxon>Bacillati</taxon>
        <taxon>Actinomycetota</taxon>
        <taxon>Actinomycetes</taxon>
        <taxon>Micrococcales</taxon>
        <taxon>Promicromonosporaceae</taxon>
        <taxon>Myceligenerans</taxon>
    </lineage>
</organism>
<feature type="region of interest" description="Disordered" evidence="2">
    <location>
        <begin position="172"/>
        <end position="193"/>
    </location>
</feature>
<dbReference type="InterPro" id="IPR036423">
    <property type="entry name" value="SOD-like_Cu/Zn_dom_sf"/>
</dbReference>
<dbReference type="InterPro" id="IPR010895">
    <property type="entry name" value="CHRD"/>
</dbReference>
<keyword evidence="7" id="KW-1185">Reference proteome</keyword>
<feature type="signal peptide" evidence="4">
    <location>
        <begin position="1"/>
        <end position="27"/>
    </location>
</feature>
<accession>A0ABS1LJM5</accession>
<keyword evidence="3" id="KW-0812">Transmembrane</keyword>
<dbReference type="Proteomes" id="UP000675409">
    <property type="component" value="Unassembled WGS sequence"/>
</dbReference>